<gene>
    <name evidence="2" type="ORF">HNQ39_001502</name>
</gene>
<feature type="transmembrane region" description="Helical" evidence="1">
    <location>
        <begin position="21"/>
        <end position="41"/>
    </location>
</feature>
<comment type="caution">
    <text evidence="2">The sequence shown here is derived from an EMBL/GenBank/DDBJ whole genome shotgun (WGS) entry which is preliminary data.</text>
</comment>
<dbReference type="AlphaFoldDB" id="A0A7W9W683"/>
<accession>A0A7W9W683</accession>
<evidence type="ECO:0000256" key="1">
    <source>
        <dbReference type="SAM" id="Phobius"/>
    </source>
</evidence>
<organism evidence="2 3">
    <name type="scientific">Armatimonas rosea</name>
    <dbReference type="NCBI Taxonomy" id="685828"/>
    <lineage>
        <taxon>Bacteria</taxon>
        <taxon>Bacillati</taxon>
        <taxon>Armatimonadota</taxon>
        <taxon>Armatimonadia</taxon>
        <taxon>Armatimonadales</taxon>
        <taxon>Armatimonadaceae</taxon>
        <taxon>Armatimonas</taxon>
    </lineage>
</organism>
<evidence type="ECO:0000313" key="3">
    <source>
        <dbReference type="Proteomes" id="UP000520814"/>
    </source>
</evidence>
<dbReference type="Proteomes" id="UP000520814">
    <property type="component" value="Unassembled WGS sequence"/>
</dbReference>
<name>A0A7W9W683_ARMRO</name>
<keyword evidence="3" id="KW-1185">Reference proteome</keyword>
<evidence type="ECO:0000313" key="2">
    <source>
        <dbReference type="EMBL" id="MBB6049740.1"/>
    </source>
</evidence>
<dbReference type="RefSeq" id="WP_184193335.1">
    <property type="nucleotide sequence ID" value="NZ_JACHGW010000001.1"/>
</dbReference>
<keyword evidence="1" id="KW-0472">Membrane</keyword>
<protein>
    <submittedName>
        <fullName evidence="2">Uncharacterized protein</fullName>
    </submittedName>
</protein>
<dbReference type="EMBL" id="JACHGW010000001">
    <property type="protein sequence ID" value="MBB6049740.1"/>
    <property type="molecule type" value="Genomic_DNA"/>
</dbReference>
<reference evidence="2 3" key="1">
    <citation type="submission" date="2020-08" db="EMBL/GenBank/DDBJ databases">
        <title>Genomic Encyclopedia of Type Strains, Phase IV (KMG-IV): sequencing the most valuable type-strain genomes for metagenomic binning, comparative biology and taxonomic classification.</title>
        <authorList>
            <person name="Goeker M."/>
        </authorList>
    </citation>
    <scope>NUCLEOTIDE SEQUENCE [LARGE SCALE GENOMIC DNA]</scope>
    <source>
        <strain evidence="2 3">DSM 23562</strain>
    </source>
</reference>
<keyword evidence="1" id="KW-1133">Transmembrane helix</keyword>
<keyword evidence="1" id="KW-0812">Transmembrane</keyword>
<proteinExistence type="predicted"/>
<sequence length="624" mass="66713">MTHLTKKRSRRSTRKPEEGMAMVGTMLVLLGVTSMVIVGAIQGLNNAQVFNGSLSEDSHNQLSQANQRGNRFQAEVLSETGIRLAIQWLVQQTTAPTNTAAFSPGSVASFYNGTEATGWTKLTFSQGPTVNQLASIPQQPGDIYVRFYPFSSNSTGARKMYAIESRGEYMGFTFLSRIFVRQNSFSRYAYFSDTCPTSWWVTGLTRFQGPVHVNGVNTAGTAVDPAATLSIIWTSMVAATSSRIFTYADTDYFTTAMTASQLKWYRKTSTGTSLSTPSSSRWTNVTAAAVAPQTGVPLVPMPVANTNQRVAALGNATAITSVGVQIPGVGTPTAGIYINGDVKEMFLKTFDQLGGTYAPGLGDTSQQIQVIQYNASTQKDIKTVIDMIPGSNTTNVYVYQRNNTNAAWDNGGTWTYSSGTTYSGVPNGVIYVNGDIGEQTGSMRGGLAGTIANSIMVNGVVSRQWGMLIATEQTKGININGGIVYRNLISNSTNANNILSTAAAATAQSGMMGLVAGNMRITDTDDGGTALTNVSVHAICMAYNTFNATNPSTRAAGVFNLIGGYIVKNNGTFGSALPDGTVENGFLMNRNFDQRVTDTPPPAFPAVEKQYQILSYQRAVTSLE</sequence>